<evidence type="ECO:0000256" key="2">
    <source>
        <dbReference type="ARBA" id="ARBA00013014"/>
    </source>
</evidence>
<dbReference type="eggNOG" id="ENOG502QPT5">
    <property type="taxonomic scope" value="Eukaryota"/>
</dbReference>
<dbReference type="HOGENOM" id="CLU_031468_10_3_1"/>
<accession>S8AUN7</accession>
<evidence type="ECO:0000259" key="6">
    <source>
        <dbReference type="Pfam" id="PF02558"/>
    </source>
</evidence>
<dbReference type="OrthoDB" id="73846at2759"/>
<dbReference type="Pfam" id="PF08546">
    <property type="entry name" value="ApbA_C"/>
    <property type="match status" value="1"/>
</dbReference>
<evidence type="ECO:0000256" key="3">
    <source>
        <dbReference type="ARBA" id="ARBA00022857"/>
    </source>
</evidence>
<dbReference type="InterPro" id="IPR008927">
    <property type="entry name" value="6-PGluconate_DH-like_C_sf"/>
</dbReference>
<dbReference type="Pfam" id="PF02558">
    <property type="entry name" value="ApbA"/>
    <property type="match status" value="1"/>
</dbReference>
<keyword evidence="4" id="KW-0560">Oxidoreductase</keyword>
<name>S8AUN7_PENO1</name>
<feature type="domain" description="Ketopantoate reductase N-terminal" evidence="6">
    <location>
        <begin position="8"/>
        <end position="171"/>
    </location>
</feature>
<dbReference type="STRING" id="933388.S8AUN7"/>
<reference evidence="8 9" key="1">
    <citation type="journal article" date="2013" name="PLoS ONE">
        <title>Genomic and secretomic analyses reveal unique features of the lignocellulolytic enzyme system of Penicillium decumbens.</title>
        <authorList>
            <person name="Liu G."/>
            <person name="Zhang L."/>
            <person name="Wei X."/>
            <person name="Zou G."/>
            <person name="Qin Y."/>
            <person name="Ma L."/>
            <person name="Li J."/>
            <person name="Zheng H."/>
            <person name="Wang S."/>
            <person name="Wang C."/>
            <person name="Xun L."/>
            <person name="Zhao G.-P."/>
            <person name="Zhou Z."/>
            <person name="Qu Y."/>
        </authorList>
    </citation>
    <scope>NUCLEOTIDE SEQUENCE [LARGE SCALE GENOMIC DNA]</scope>
    <source>
        <strain evidence="9">114-2 / CGMCC 5302</strain>
    </source>
</reference>
<dbReference type="NCBIfam" id="TIGR00745">
    <property type="entry name" value="apbA_panE"/>
    <property type="match status" value="1"/>
</dbReference>
<dbReference type="Proteomes" id="UP000019376">
    <property type="component" value="Unassembled WGS sequence"/>
</dbReference>
<evidence type="ECO:0000259" key="7">
    <source>
        <dbReference type="Pfam" id="PF08546"/>
    </source>
</evidence>
<dbReference type="SUPFAM" id="SSF51735">
    <property type="entry name" value="NAD(P)-binding Rossmann-fold domains"/>
    <property type="match status" value="1"/>
</dbReference>
<dbReference type="AlphaFoldDB" id="S8AUN7"/>
<evidence type="ECO:0000313" key="8">
    <source>
        <dbReference type="EMBL" id="EPS25567.1"/>
    </source>
</evidence>
<sequence>MSNPGRTIHILGLGSIGSLIAHCLRSLPSPPPVTLLIHRKSLYDELAKKDWTLGLRVGEDGPLQERTGFGAEFLHSSNSHEPIRNLIVAVKASATVSALKPIQHRLGPHSNVCLFQNGMGQIEDLNAHVFTDRSNRPTYMFGIMRHGVYLRSPTEAILSGLNGSASIGVVNEVGRSHHLEGQGESQDQRQGGGPHDLPDILLHSPILRCEQLEWKELYENQLFKLAANCVLNPLTAILDIRNGAVKENPDLQPLIQRVLEEVSLVFQKLAFLRDQPVDQRDRFSVPALEKLVMDTIDKTAGNSSSMREDLRKGRMTEIEYINGWIVRQGKELGVDCPANESLMQLVLAKSRLA</sequence>
<keyword evidence="3" id="KW-0521">NADP</keyword>
<dbReference type="InterPro" id="IPR050838">
    <property type="entry name" value="Ketopantoate_reductase"/>
</dbReference>
<proteinExistence type="inferred from homology"/>
<dbReference type="Gene3D" id="1.10.1040.10">
    <property type="entry name" value="N-(1-d-carboxylethyl)-l-norvaline Dehydrogenase, domain 2"/>
    <property type="match status" value="1"/>
</dbReference>
<dbReference type="GO" id="GO:0015940">
    <property type="term" value="P:pantothenate biosynthetic process"/>
    <property type="evidence" value="ECO:0007669"/>
    <property type="project" value="InterPro"/>
</dbReference>
<dbReference type="InterPro" id="IPR013332">
    <property type="entry name" value="KPR_N"/>
</dbReference>
<dbReference type="GO" id="GO:0050661">
    <property type="term" value="F:NADP binding"/>
    <property type="evidence" value="ECO:0007669"/>
    <property type="project" value="TreeGrafter"/>
</dbReference>
<organism evidence="8 9">
    <name type="scientific">Penicillium oxalicum (strain 114-2 / CGMCC 5302)</name>
    <name type="common">Penicillium decumbens</name>
    <dbReference type="NCBI Taxonomy" id="933388"/>
    <lineage>
        <taxon>Eukaryota</taxon>
        <taxon>Fungi</taxon>
        <taxon>Dikarya</taxon>
        <taxon>Ascomycota</taxon>
        <taxon>Pezizomycotina</taxon>
        <taxon>Eurotiomycetes</taxon>
        <taxon>Eurotiomycetidae</taxon>
        <taxon>Eurotiales</taxon>
        <taxon>Aspergillaceae</taxon>
        <taxon>Penicillium</taxon>
    </lineage>
</organism>
<protein>
    <recommendedName>
        <fullName evidence="2">2-dehydropantoate 2-reductase</fullName>
        <ecNumber evidence="2">1.1.1.169</ecNumber>
    </recommendedName>
    <alternativeName>
        <fullName evidence="5">Ketopantoate reductase</fullName>
    </alternativeName>
</protein>
<dbReference type="GO" id="GO:0008677">
    <property type="term" value="F:2-dehydropantoate 2-reductase activity"/>
    <property type="evidence" value="ECO:0007669"/>
    <property type="project" value="UniProtKB-EC"/>
</dbReference>
<dbReference type="InterPro" id="IPR003710">
    <property type="entry name" value="ApbA"/>
</dbReference>
<keyword evidence="9" id="KW-1185">Reference proteome</keyword>
<feature type="domain" description="Ketopantoate reductase C-terminal" evidence="7">
    <location>
        <begin position="219"/>
        <end position="349"/>
    </location>
</feature>
<dbReference type="InterPro" id="IPR013752">
    <property type="entry name" value="KPA_reductase"/>
</dbReference>
<dbReference type="SUPFAM" id="SSF48179">
    <property type="entry name" value="6-phosphogluconate dehydrogenase C-terminal domain-like"/>
    <property type="match status" value="1"/>
</dbReference>
<dbReference type="InterPro" id="IPR013328">
    <property type="entry name" value="6PGD_dom2"/>
</dbReference>
<dbReference type="PANTHER" id="PTHR43765">
    <property type="entry name" value="2-DEHYDROPANTOATE 2-REDUCTASE-RELATED"/>
    <property type="match status" value="1"/>
</dbReference>
<evidence type="ECO:0000313" key="9">
    <source>
        <dbReference type="Proteomes" id="UP000019376"/>
    </source>
</evidence>
<comment type="similarity">
    <text evidence="1">Belongs to the ketopantoate reductase family.</text>
</comment>
<dbReference type="PhylomeDB" id="S8AUN7"/>
<dbReference type="EC" id="1.1.1.169" evidence="2"/>
<dbReference type="EMBL" id="KB644408">
    <property type="protein sequence ID" value="EPS25567.1"/>
    <property type="molecule type" value="Genomic_DNA"/>
</dbReference>
<dbReference type="PANTHER" id="PTHR43765:SF2">
    <property type="entry name" value="2-DEHYDROPANTOATE 2-REDUCTASE"/>
    <property type="match status" value="1"/>
</dbReference>
<gene>
    <name evidence="8" type="ORF">PDE_00501</name>
</gene>
<dbReference type="InterPro" id="IPR036291">
    <property type="entry name" value="NAD(P)-bd_dom_sf"/>
</dbReference>
<evidence type="ECO:0000256" key="5">
    <source>
        <dbReference type="ARBA" id="ARBA00032024"/>
    </source>
</evidence>
<dbReference type="GO" id="GO:0005739">
    <property type="term" value="C:mitochondrion"/>
    <property type="evidence" value="ECO:0007669"/>
    <property type="project" value="TreeGrafter"/>
</dbReference>
<evidence type="ECO:0000256" key="1">
    <source>
        <dbReference type="ARBA" id="ARBA00007870"/>
    </source>
</evidence>
<dbReference type="Gene3D" id="3.40.50.720">
    <property type="entry name" value="NAD(P)-binding Rossmann-like Domain"/>
    <property type="match status" value="1"/>
</dbReference>
<evidence type="ECO:0000256" key="4">
    <source>
        <dbReference type="ARBA" id="ARBA00023002"/>
    </source>
</evidence>